<dbReference type="VEuPathDB" id="FungiDB:Z518_03653"/>
<sequence>MTPNVDSPRLLQYYFRFVVAIFFTLFFMVQDLVSDHGVGENTSMPVMESLTCSVVVSIWDRKNMHRCRSFQSCSVPGIRSMAHLAEETKQASTIVVKGIYMSTFSAWLQSIPTLIIVLFCMQDLEGVVSVTYANNWAEYLVQLVDENGALAVLSRL</sequence>
<dbReference type="GeneID" id="25291724"/>
<dbReference type="HOGENOM" id="CLU_1687656_0_0_1"/>
<feature type="transmembrane region" description="Helical" evidence="1">
    <location>
        <begin position="12"/>
        <end position="30"/>
    </location>
</feature>
<reference evidence="2 3" key="1">
    <citation type="submission" date="2015-01" db="EMBL/GenBank/DDBJ databases">
        <title>The Genome Sequence of Rhinocladiella mackenzie CBS 650.93.</title>
        <authorList>
            <consortium name="The Broad Institute Genomics Platform"/>
            <person name="Cuomo C."/>
            <person name="de Hoog S."/>
            <person name="Gorbushina A."/>
            <person name="Stielow B."/>
            <person name="Teixiera M."/>
            <person name="Abouelleil A."/>
            <person name="Chapman S.B."/>
            <person name="Priest M."/>
            <person name="Young S.K."/>
            <person name="Wortman J."/>
            <person name="Nusbaum C."/>
            <person name="Birren B."/>
        </authorList>
    </citation>
    <scope>NUCLEOTIDE SEQUENCE [LARGE SCALE GENOMIC DNA]</scope>
    <source>
        <strain evidence="2 3">CBS 650.93</strain>
    </source>
</reference>
<keyword evidence="1" id="KW-0472">Membrane</keyword>
<dbReference type="RefSeq" id="XP_013272817.1">
    <property type="nucleotide sequence ID" value="XM_013417363.1"/>
</dbReference>
<keyword evidence="1" id="KW-0812">Transmembrane</keyword>
<keyword evidence="3" id="KW-1185">Reference proteome</keyword>
<name>A0A0D2IR93_9EURO</name>
<dbReference type="EMBL" id="KN847477">
    <property type="protein sequence ID" value="KIX05681.1"/>
    <property type="molecule type" value="Genomic_DNA"/>
</dbReference>
<evidence type="ECO:0000313" key="2">
    <source>
        <dbReference type="EMBL" id="KIX05681.1"/>
    </source>
</evidence>
<dbReference type="STRING" id="1442369.A0A0D2IR93"/>
<dbReference type="AlphaFoldDB" id="A0A0D2IR93"/>
<keyword evidence="1" id="KW-1133">Transmembrane helix</keyword>
<organism evidence="2 3">
    <name type="scientific">Rhinocladiella mackenziei CBS 650.93</name>
    <dbReference type="NCBI Taxonomy" id="1442369"/>
    <lineage>
        <taxon>Eukaryota</taxon>
        <taxon>Fungi</taxon>
        <taxon>Dikarya</taxon>
        <taxon>Ascomycota</taxon>
        <taxon>Pezizomycotina</taxon>
        <taxon>Eurotiomycetes</taxon>
        <taxon>Chaetothyriomycetidae</taxon>
        <taxon>Chaetothyriales</taxon>
        <taxon>Herpotrichiellaceae</taxon>
        <taxon>Rhinocladiella</taxon>
    </lineage>
</organism>
<proteinExistence type="predicted"/>
<accession>A0A0D2IR93</accession>
<gene>
    <name evidence="2" type="ORF">Z518_03653</name>
</gene>
<protein>
    <submittedName>
        <fullName evidence="2">Uncharacterized protein</fullName>
    </submittedName>
</protein>
<evidence type="ECO:0000256" key="1">
    <source>
        <dbReference type="SAM" id="Phobius"/>
    </source>
</evidence>
<dbReference type="OrthoDB" id="10054429at2759"/>
<dbReference type="Proteomes" id="UP000053617">
    <property type="component" value="Unassembled WGS sequence"/>
</dbReference>
<evidence type="ECO:0000313" key="3">
    <source>
        <dbReference type="Proteomes" id="UP000053617"/>
    </source>
</evidence>